<dbReference type="Gene3D" id="2.40.70.10">
    <property type="entry name" value="Acid Proteases"/>
    <property type="match status" value="1"/>
</dbReference>
<dbReference type="Proteomes" id="UP001231197">
    <property type="component" value="Unassembled WGS sequence"/>
</dbReference>
<dbReference type="PROSITE" id="PS00141">
    <property type="entry name" value="ASP_PROTEASE"/>
    <property type="match status" value="1"/>
</dbReference>
<accession>A0ABT7ZYV0</accession>
<dbReference type="CDD" id="cd05483">
    <property type="entry name" value="retropepsin_like_bacteria"/>
    <property type="match status" value="1"/>
</dbReference>
<dbReference type="InterPro" id="IPR021109">
    <property type="entry name" value="Peptidase_aspartic_dom_sf"/>
</dbReference>
<comment type="caution">
    <text evidence="2">The sequence shown here is derived from an EMBL/GenBank/DDBJ whole genome shotgun (WGS) entry which is preliminary data.</text>
</comment>
<sequence>MTKLKTYILFIFISLFSINSNAQAEKMLEWATQGTVENESYNSEIPFRYVDGYIFVDIIQNNNTYNFLFDTGAEATVIDKSIIGEFGYKPFSKSSVSGPIIKDGDINTVLLSSISIADVEFKNIGAVSIDFGFAKKKFCEKLDGIIGTTLLKKAKWQIDYKNKIIRLSNDIENLISEKPKYTLTTTLPEKGWGTETIKLNIDGYISEFNFDTGNGREKMVLRATSLKNFIGNNKHTIIQYRFSKSALDYRFIAKNVTIGDIQLENQNISLQREVKNLQLLGNRFFENYIITIDWEKHQLFLAPTEDSVSDLLIDFELNFKPNFETNKVEVATGLRTFIKKNKIKQGAILLKVNGKDISNFSHQELCDFWNTEWPKITDAEKLNIVISQKGKPKEIVITKKKLT</sequence>
<dbReference type="SUPFAM" id="SSF50630">
    <property type="entry name" value="Acid proteases"/>
    <property type="match status" value="1"/>
</dbReference>
<organism evidence="2 3">
    <name type="scientific">Winogradskyella bathintestinalis</name>
    <dbReference type="NCBI Taxonomy" id="3035208"/>
    <lineage>
        <taxon>Bacteria</taxon>
        <taxon>Pseudomonadati</taxon>
        <taxon>Bacteroidota</taxon>
        <taxon>Flavobacteriia</taxon>
        <taxon>Flavobacteriales</taxon>
        <taxon>Flavobacteriaceae</taxon>
        <taxon>Winogradskyella</taxon>
    </lineage>
</organism>
<keyword evidence="2" id="KW-0378">Hydrolase</keyword>
<keyword evidence="3" id="KW-1185">Reference proteome</keyword>
<reference evidence="2 3" key="1">
    <citation type="journal article" date="2023" name="Int. J. Syst. Evol. Microbiol.">
        <title>Winogradskyella bathintestinalis sp. nov., isolated from the intestine of the deep-sea loosejaw dragonfish, Malacosteus niger.</title>
        <authorList>
            <person name="Uniacke-Lowe S."/>
            <person name="Johnson C.N."/>
            <person name="Stanton C."/>
            <person name="Hill C."/>
            <person name="Ross P."/>
        </authorList>
    </citation>
    <scope>NUCLEOTIDE SEQUENCE [LARGE SCALE GENOMIC DNA]</scope>
    <source>
        <strain evidence="2 3">APC 3343</strain>
    </source>
</reference>
<name>A0ABT7ZYV0_9FLAO</name>
<dbReference type="EC" id="3.4.23.-" evidence="2"/>
<feature type="signal peptide" evidence="1">
    <location>
        <begin position="1"/>
        <end position="22"/>
    </location>
</feature>
<dbReference type="EMBL" id="JASDDK010000011">
    <property type="protein sequence ID" value="MDN3494162.1"/>
    <property type="molecule type" value="Genomic_DNA"/>
</dbReference>
<gene>
    <name evidence="2" type="ORF">QMA06_15680</name>
</gene>
<dbReference type="Pfam" id="PF13650">
    <property type="entry name" value="Asp_protease_2"/>
    <property type="match status" value="1"/>
</dbReference>
<proteinExistence type="predicted"/>
<dbReference type="RefSeq" id="WP_290207861.1">
    <property type="nucleotide sequence ID" value="NZ_JASDDK010000011.1"/>
</dbReference>
<dbReference type="GO" id="GO:0016787">
    <property type="term" value="F:hydrolase activity"/>
    <property type="evidence" value="ECO:0007669"/>
    <property type="project" value="UniProtKB-KW"/>
</dbReference>
<evidence type="ECO:0000313" key="3">
    <source>
        <dbReference type="Proteomes" id="UP001231197"/>
    </source>
</evidence>
<protein>
    <submittedName>
        <fullName evidence="2">Retropepsin-like aspartic protease</fullName>
        <ecNumber evidence="2">3.4.23.-</ecNumber>
    </submittedName>
</protein>
<evidence type="ECO:0000256" key="1">
    <source>
        <dbReference type="SAM" id="SignalP"/>
    </source>
</evidence>
<keyword evidence="1" id="KW-0732">Signal</keyword>
<dbReference type="InterPro" id="IPR034122">
    <property type="entry name" value="Retropepsin-like_bacterial"/>
</dbReference>
<evidence type="ECO:0000313" key="2">
    <source>
        <dbReference type="EMBL" id="MDN3494162.1"/>
    </source>
</evidence>
<dbReference type="InterPro" id="IPR001969">
    <property type="entry name" value="Aspartic_peptidase_AS"/>
</dbReference>
<feature type="chain" id="PRO_5045608762" evidence="1">
    <location>
        <begin position="23"/>
        <end position="403"/>
    </location>
</feature>